<dbReference type="GO" id="GO:0003677">
    <property type="term" value="F:DNA binding"/>
    <property type="evidence" value="ECO:0007669"/>
    <property type="project" value="UniProtKB-UniRule"/>
</dbReference>
<dbReference type="GO" id="GO:0052150">
    <property type="term" value="P:symbiont-mediated perturbation of host apoptosis"/>
    <property type="evidence" value="ECO:0007669"/>
    <property type="project" value="UniProtKB-KW"/>
</dbReference>
<dbReference type="GO" id="GO:0039648">
    <property type="term" value="P:symbiont-mediated perturbation of host ubiquitin-like protein modification"/>
    <property type="evidence" value="ECO:0007669"/>
    <property type="project" value="UniProtKB-UniRule"/>
</dbReference>
<protein>
    <recommendedName>
        <fullName evidence="16 17">Protein E6</fullName>
    </recommendedName>
</protein>
<keyword evidence="11 16" id="KW-0010">Activator</keyword>
<keyword evidence="2 16" id="KW-0244">Early protein</keyword>
<dbReference type="InterPro" id="IPR038575">
    <property type="entry name" value="E6_sf"/>
</dbReference>
<organism evidence="18">
    <name type="scientific">Gammapapillomavirus 22</name>
    <dbReference type="NCBI Taxonomy" id="1961679"/>
    <lineage>
        <taxon>Viruses</taxon>
        <taxon>Monodnaviria</taxon>
        <taxon>Shotokuvirae</taxon>
        <taxon>Cossaviricota</taxon>
        <taxon>Papovaviricetes</taxon>
        <taxon>Zurhausenvirales</taxon>
        <taxon>Papillomaviridae</taxon>
        <taxon>Firstpapillomavirinae</taxon>
        <taxon>Gammapapillomavirus</taxon>
    </lineage>
</organism>
<dbReference type="InterPro" id="IPR001334">
    <property type="entry name" value="E6"/>
</dbReference>
<feature type="zinc finger region" evidence="16">
    <location>
        <begin position="27"/>
        <end position="63"/>
    </location>
</feature>
<evidence type="ECO:0000256" key="16">
    <source>
        <dbReference type="HAMAP-Rule" id="MF_04006"/>
    </source>
</evidence>
<evidence type="ECO:0000256" key="17">
    <source>
        <dbReference type="RuleBase" id="RU363123"/>
    </source>
</evidence>
<evidence type="ECO:0000256" key="13">
    <source>
        <dbReference type="ARBA" id="ARBA00023200"/>
    </source>
</evidence>
<keyword evidence="6 16" id="KW-0479">Metal-binding</keyword>
<dbReference type="GO" id="GO:0006355">
    <property type="term" value="P:regulation of DNA-templated transcription"/>
    <property type="evidence" value="ECO:0007669"/>
    <property type="project" value="UniProtKB-UniRule"/>
</dbReference>
<evidence type="ECO:0000256" key="12">
    <source>
        <dbReference type="ARBA" id="ARBA00023163"/>
    </source>
</evidence>
<dbReference type="EMBL" id="MF588737">
    <property type="protein sequence ID" value="ATQ38497.1"/>
    <property type="molecule type" value="Genomic_DNA"/>
</dbReference>
<keyword evidence="14 16" id="KW-0899">Viral immunoevasion</keyword>
<reference evidence="18" key="1">
    <citation type="journal article" date="2018" name="MSphere">
        <title>Metagenomic Discovery of 83 New Human Papillomavirus Types in Patients with Immunodeficiency.</title>
        <authorList>
            <person name="Pastrana D.V."/>
            <person name="Peretti A."/>
            <person name="Welch N.L."/>
            <person name="Borgogna C."/>
            <person name="Olivero C."/>
            <person name="Badolato R."/>
            <person name="Notarangelo L.D."/>
            <person name="Gariglio M."/>
            <person name="FitzGerald P.C."/>
            <person name="McIntosh C.E."/>
            <person name="Reeves J."/>
            <person name="Starrett G.J."/>
            <person name="Bliskovsky V."/>
            <person name="Velez D."/>
            <person name="Brownell I."/>
            <person name="Yarchoan R."/>
            <person name="Wyvill K.M."/>
            <person name="Uldrick T.S."/>
            <person name="Maldarelli F."/>
            <person name="Lisco A."/>
            <person name="Sereti I."/>
            <person name="Gonzalez C.M."/>
            <person name="Androphy E.J."/>
            <person name="McBride A.A."/>
            <person name="Van Doorslaer K."/>
            <person name="Garcia F."/>
            <person name="Dvoretzky I."/>
            <person name="Liu J.S."/>
            <person name="Han J."/>
            <person name="Murphy P.M."/>
            <person name="McDermott D.H."/>
            <person name="Buck C.B."/>
        </authorList>
    </citation>
    <scope>NUCLEOTIDE SEQUENCE</scope>
    <source>
        <strain evidence="18">Gamma22_m090c145</strain>
    </source>
</reference>
<evidence type="ECO:0000256" key="8">
    <source>
        <dbReference type="ARBA" id="ARBA00022833"/>
    </source>
</evidence>
<dbReference type="Pfam" id="PF00518">
    <property type="entry name" value="E6"/>
    <property type="match status" value="1"/>
</dbReference>
<comment type="subunit">
    <text evidence="16">Forms homodimers. Interacts with ubiquitin-protein ligase UBE3A/E6-AP; this interaction stimulates UBE3A ubiquitin activity. Interacts with host BAK1.</text>
</comment>
<dbReference type="GO" id="GO:0008270">
    <property type="term" value="F:zinc ion binding"/>
    <property type="evidence" value="ECO:0007669"/>
    <property type="project" value="UniProtKB-KW"/>
</dbReference>
<dbReference type="GO" id="GO:0030430">
    <property type="term" value="C:host cell cytoplasm"/>
    <property type="evidence" value="ECO:0007669"/>
    <property type="project" value="UniProtKB-SubCell"/>
</dbReference>
<keyword evidence="9 16" id="KW-0805">Transcription regulation</keyword>
<evidence type="ECO:0000256" key="4">
    <source>
        <dbReference type="ARBA" id="ARBA00022581"/>
    </source>
</evidence>
<dbReference type="GO" id="GO:0006351">
    <property type="term" value="P:DNA-templated transcription"/>
    <property type="evidence" value="ECO:0007669"/>
    <property type="project" value="UniProtKB-UniRule"/>
</dbReference>
<dbReference type="GO" id="GO:0039502">
    <property type="term" value="P:symbiont-mediated suppression of host type I interferon-mediated signaling pathway"/>
    <property type="evidence" value="ECO:0007669"/>
    <property type="project" value="UniProtKB-UniRule"/>
</dbReference>
<keyword evidence="15 16" id="KW-1119">Modulation of host cell apoptosis by virus</keyword>
<comment type="function">
    <text evidence="16">Plays a major role in the induction and maintenance of cellular transformation. E6 associates with host UBE3A/E6-AP ubiquitin-protein ligase and modulates its activity. Protects host keratinocytes from apoptosis by mediating the degradation of host BAK1. May also inhibit host immune response.</text>
</comment>
<evidence type="ECO:0000256" key="10">
    <source>
        <dbReference type="ARBA" id="ARBA00023125"/>
    </source>
</evidence>
<dbReference type="Proteomes" id="UP000289953">
    <property type="component" value="Genome"/>
</dbReference>
<keyword evidence="13 16" id="KW-1035">Host cytoplasm</keyword>
<gene>
    <name evidence="16 18" type="primary">E6</name>
</gene>
<evidence type="ECO:0000256" key="6">
    <source>
        <dbReference type="ARBA" id="ARBA00022723"/>
    </source>
</evidence>
<evidence type="ECO:0000256" key="3">
    <source>
        <dbReference type="ARBA" id="ARBA00022562"/>
    </source>
</evidence>
<comment type="similarity">
    <text evidence="1 16 17">Belongs to the papillomaviridae E6 protein family.</text>
</comment>
<name>A0A2D2AM20_9PAPI</name>
<evidence type="ECO:0000256" key="5">
    <source>
        <dbReference type="ARBA" id="ARBA00022632"/>
    </source>
</evidence>
<comment type="subcellular location">
    <subcellularLocation>
        <location evidence="16 17">Host cytoplasm</location>
    </subcellularLocation>
    <subcellularLocation>
        <location evidence="16 17">Host nucleus</location>
    </subcellularLocation>
</comment>
<accession>A0A2D2AM20</accession>
<dbReference type="SUPFAM" id="SSF161229">
    <property type="entry name" value="E6 C-terminal domain-like"/>
    <property type="match status" value="2"/>
</dbReference>
<keyword evidence="12 16" id="KW-0804">Transcription</keyword>
<keyword evidence="3 16" id="KW-1048">Host nucleus</keyword>
<keyword evidence="5 16" id="KW-1090">Inhibition of host innate immune response by virus</keyword>
<feature type="zinc finger region" evidence="16">
    <location>
        <begin position="100"/>
        <end position="136"/>
    </location>
</feature>
<keyword evidence="4 16" id="KW-0945">Host-virus interaction</keyword>
<proteinExistence type="inferred from homology"/>
<dbReference type="GO" id="GO:0042025">
    <property type="term" value="C:host cell nucleus"/>
    <property type="evidence" value="ECO:0007669"/>
    <property type="project" value="UniProtKB-SubCell"/>
</dbReference>
<evidence type="ECO:0000256" key="1">
    <source>
        <dbReference type="ARBA" id="ARBA00006346"/>
    </source>
</evidence>
<sequence length="140" mass="16260">MAAYYPTCLDEYCAVFGVSFFNLQMKCVFCKHRVSLQGLADFFVKDLSLVWKDNICFACCQQCLKLIAKYESEHFTRCTVRGDVLSYLLNKPISTIIVRCTLCYKRLDCAEKVDCCNADIPFSLVRNNWRSLCRYCRPKP</sequence>
<comment type="caution">
    <text evidence="16">Lacks conserved residue(s) required for the propagation of feature annotation.</text>
</comment>
<evidence type="ECO:0000256" key="15">
    <source>
        <dbReference type="ARBA" id="ARBA00023323"/>
    </source>
</evidence>
<keyword evidence="7 16" id="KW-0863">Zinc-finger</keyword>
<evidence type="ECO:0000313" key="18">
    <source>
        <dbReference type="EMBL" id="ATQ38497.1"/>
    </source>
</evidence>
<dbReference type="HAMAP" id="MF_04006">
    <property type="entry name" value="HPV_E6"/>
    <property type="match status" value="1"/>
</dbReference>
<evidence type="ECO:0000256" key="14">
    <source>
        <dbReference type="ARBA" id="ARBA00023280"/>
    </source>
</evidence>
<dbReference type="Gene3D" id="3.30.240.40">
    <property type="entry name" value="E6 early regulatory protein"/>
    <property type="match status" value="2"/>
</dbReference>
<evidence type="ECO:0000256" key="2">
    <source>
        <dbReference type="ARBA" id="ARBA00022518"/>
    </source>
</evidence>
<evidence type="ECO:0000256" key="11">
    <source>
        <dbReference type="ARBA" id="ARBA00023159"/>
    </source>
</evidence>
<evidence type="ECO:0000256" key="7">
    <source>
        <dbReference type="ARBA" id="ARBA00022771"/>
    </source>
</evidence>
<keyword evidence="8 16" id="KW-0862">Zinc</keyword>
<keyword evidence="10 16" id="KW-0238">DNA-binding</keyword>
<evidence type="ECO:0000256" key="9">
    <source>
        <dbReference type="ARBA" id="ARBA00023015"/>
    </source>
</evidence>
<dbReference type="GO" id="GO:0052170">
    <property type="term" value="P:symbiont-mediated suppression of host innate immune response"/>
    <property type="evidence" value="ECO:0007669"/>
    <property type="project" value="UniProtKB-KW"/>
</dbReference>